<comment type="catalytic activity">
    <reaction evidence="1">
        <text>D-mannonate = 2-dehydro-3-deoxy-D-gluconate + H2O</text>
        <dbReference type="Rhea" id="RHEA:20097"/>
        <dbReference type="ChEBI" id="CHEBI:15377"/>
        <dbReference type="ChEBI" id="CHEBI:17767"/>
        <dbReference type="ChEBI" id="CHEBI:57990"/>
        <dbReference type="EC" id="4.2.1.8"/>
    </reaction>
</comment>
<dbReference type="PANTHER" id="PTHR30387">
    <property type="entry name" value="MANNONATE DEHYDRATASE"/>
    <property type="match status" value="1"/>
</dbReference>
<evidence type="ECO:0000256" key="5">
    <source>
        <dbReference type="ARBA" id="ARBA00004892"/>
    </source>
</evidence>
<keyword evidence="10 11" id="KW-0456">Lyase</keyword>
<dbReference type="PIRSF" id="PIRSF016049">
    <property type="entry name" value="Man_dehyd"/>
    <property type="match status" value="1"/>
</dbReference>
<protein>
    <recommendedName>
        <fullName evidence="7">mannonate dehydratase</fullName>
        <ecNumber evidence="7">4.2.1.8</ecNumber>
    </recommendedName>
</protein>
<dbReference type="NCBIfam" id="TIGR00695">
    <property type="entry name" value="uxuA"/>
    <property type="match status" value="1"/>
</dbReference>
<evidence type="ECO:0000256" key="10">
    <source>
        <dbReference type="ARBA" id="ARBA00023239"/>
    </source>
</evidence>
<evidence type="ECO:0000256" key="1">
    <source>
        <dbReference type="ARBA" id="ARBA00001794"/>
    </source>
</evidence>
<keyword evidence="9" id="KW-0464">Manganese</keyword>
<comment type="cofactor">
    <cofactor evidence="2">
        <name>Mn(2+)</name>
        <dbReference type="ChEBI" id="CHEBI:29035"/>
    </cofactor>
</comment>
<dbReference type="AlphaFoldDB" id="A0A5J4RIC1"/>
<evidence type="ECO:0000256" key="4">
    <source>
        <dbReference type="ARBA" id="ARBA00002713"/>
    </source>
</evidence>
<dbReference type="Pfam" id="PF03786">
    <property type="entry name" value="UxuA"/>
    <property type="match status" value="1"/>
</dbReference>
<gene>
    <name evidence="11" type="ORF">EZS27_017969</name>
</gene>
<comment type="similarity">
    <text evidence="6">Belongs to the mannonate dehydratase family.</text>
</comment>
<evidence type="ECO:0000256" key="6">
    <source>
        <dbReference type="ARBA" id="ARBA00007389"/>
    </source>
</evidence>
<organism evidence="11">
    <name type="scientific">termite gut metagenome</name>
    <dbReference type="NCBI Taxonomy" id="433724"/>
    <lineage>
        <taxon>unclassified sequences</taxon>
        <taxon>metagenomes</taxon>
        <taxon>organismal metagenomes</taxon>
    </lineage>
</organism>
<dbReference type="PANTHER" id="PTHR30387:SF2">
    <property type="entry name" value="MANNONATE DEHYDRATASE"/>
    <property type="match status" value="1"/>
</dbReference>
<comment type="function">
    <text evidence="4">Catalyzes the dehydration of D-mannonate.</text>
</comment>
<comment type="pathway">
    <text evidence="5">Carbohydrate metabolism; pentose and glucuronate interconversion.</text>
</comment>
<dbReference type="HAMAP" id="MF_00106">
    <property type="entry name" value="UxuA"/>
    <property type="match status" value="1"/>
</dbReference>
<dbReference type="GO" id="GO:0008198">
    <property type="term" value="F:ferrous iron binding"/>
    <property type="evidence" value="ECO:0007669"/>
    <property type="project" value="TreeGrafter"/>
</dbReference>
<sequence>MEKTWRWFGKKDNITLDMLRQIGVEGIVTALHDIPNGEIWTLEAINDLKNYIESFGLRWSVVESLPVSESIKYGGKDREQLLENYRISLANLGKAGVKTVCYNFMPVIDWIRTDLNKKREDGASSLYFDKIRFAYFDCLILKRKDAEKEYTPEEMKRVYELDKTMTESEKDALIDAIIVKTQGFVNGNIKEGDKNPVAIFNKLLALYDGIDKTQLRKNMKYFLEQVIPTAEQYGVNLCVHPDDPPFAVLGLPRIVTSGEDIEWFLNAVDSPNNGLTFCAGSLSAGLHNDVPALARRFAKRTHFVHLRSTEVSENGNFREASHLGGRGHIIELVRIFERENPKLPMRVDHGRLMLDDVNKSYNPGYSFLGRMFALAQVEGIIATVNSKEEKN</sequence>
<accession>A0A5J4RIC1</accession>
<keyword evidence="8" id="KW-0408">Iron</keyword>
<dbReference type="GO" id="GO:0042840">
    <property type="term" value="P:D-glucuronate catabolic process"/>
    <property type="evidence" value="ECO:0007669"/>
    <property type="project" value="TreeGrafter"/>
</dbReference>
<name>A0A5J4RIC1_9ZZZZ</name>
<dbReference type="GO" id="GO:0030145">
    <property type="term" value="F:manganese ion binding"/>
    <property type="evidence" value="ECO:0007669"/>
    <property type="project" value="TreeGrafter"/>
</dbReference>
<evidence type="ECO:0000256" key="2">
    <source>
        <dbReference type="ARBA" id="ARBA00001936"/>
    </source>
</evidence>
<dbReference type="EMBL" id="SNRY01001088">
    <property type="protein sequence ID" value="KAA6333647.1"/>
    <property type="molecule type" value="Genomic_DNA"/>
</dbReference>
<dbReference type="NCBIfam" id="NF003027">
    <property type="entry name" value="PRK03906.1"/>
    <property type="match status" value="1"/>
</dbReference>
<evidence type="ECO:0000256" key="8">
    <source>
        <dbReference type="ARBA" id="ARBA00023004"/>
    </source>
</evidence>
<dbReference type="EC" id="4.2.1.8" evidence="7"/>
<dbReference type="GO" id="GO:0008927">
    <property type="term" value="F:mannonate dehydratase activity"/>
    <property type="evidence" value="ECO:0007669"/>
    <property type="project" value="UniProtKB-EC"/>
</dbReference>
<reference evidence="11" key="1">
    <citation type="submission" date="2019-03" db="EMBL/GenBank/DDBJ databases">
        <title>Single cell metagenomics reveals metabolic interactions within the superorganism composed of flagellate Streblomastix strix and complex community of Bacteroidetes bacteria on its surface.</title>
        <authorList>
            <person name="Treitli S.C."/>
            <person name="Kolisko M."/>
            <person name="Husnik F."/>
            <person name="Keeling P."/>
            <person name="Hampl V."/>
        </authorList>
    </citation>
    <scope>NUCLEOTIDE SEQUENCE</scope>
    <source>
        <strain evidence="11">STM</strain>
    </source>
</reference>
<evidence type="ECO:0000313" key="11">
    <source>
        <dbReference type="EMBL" id="KAA6333647.1"/>
    </source>
</evidence>
<comment type="caution">
    <text evidence="11">The sequence shown here is derived from an EMBL/GenBank/DDBJ whole genome shotgun (WGS) entry which is preliminary data.</text>
</comment>
<dbReference type="InterPro" id="IPR036237">
    <property type="entry name" value="Xyl_isomerase-like_sf"/>
</dbReference>
<proteinExistence type="inferred from homology"/>
<evidence type="ECO:0000256" key="9">
    <source>
        <dbReference type="ARBA" id="ARBA00023211"/>
    </source>
</evidence>
<dbReference type="Gene3D" id="3.20.20.150">
    <property type="entry name" value="Divalent-metal-dependent TIM barrel enzymes"/>
    <property type="match status" value="1"/>
</dbReference>
<dbReference type="InterPro" id="IPR004628">
    <property type="entry name" value="Man_deHydtase"/>
</dbReference>
<comment type="cofactor">
    <cofactor evidence="3">
        <name>Fe(2+)</name>
        <dbReference type="ChEBI" id="CHEBI:29033"/>
    </cofactor>
</comment>
<evidence type="ECO:0000256" key="3">
    <source>
        <dbReference type="ARBA" id="ARBA00001954"/>
    </source>
</evidence>
<dbReference type="SUPFAM" id="SSF51658">
    <property type="entry name" value="Xylose isomerase-like"/>
    <property type="match status" value="1"/>
</dbReference>
<evidence type="ECO:0000256" key="7">
    <source>
        <dbReference type="ARBA" id="ARBA00012927"/>
    </source>
</evidence>